<keyword evidence="2" id="KW-1185">Reference proteome</keyword>
<dbReference type="RefSeq" id="WP_068239066.1">
    <property type="nucleotide sequence ID" value="NZ_LPUY01000005.1"/>
</dbReference>
<organism evidence="1 2">
    <name type="scientific">Tritonibacter horizontis</name>
    <dbReference type="NCBI Taxonomy" id="1768241"/>
    <lineage>
        <taxon>Bacteria</taxon>
        <taxon>Pseudomonadati</taxon>
        <taxon>Pseudomonadota</taxon>
        <taxon>Alphaproteobacteria</taxon>
        <taxon>Rhodobacterales</taxon>
        <taxon>Paracoccaceae</taxon>
        <taxon>Tritonibacter</taxon>
    </lineage>
</organism>
<dbReference type="OrthoDB" id="7848249at2"/>
<evidence type="ECO:0000313" key="2">
    <source>
        <dbReference type="Proteomes" id="UP000068382"/>
    </source>
</evidence>
<comment type="caution">
    <text evidence="1">The sequence shown here is derived from an EMBL/GenBank/DDBJ whole genome shotgun (WGS) entry which is preliminary data.</text>
</comment>
<reference evidence="1 2" key="1">
    <citation type="submission" date="2015-12" db="EMBL/GenBank/DDBJ databases">
        <title>Genome sequence of the marine Rhodobacteraceae strain O3.65, Candidatus Tritonibacter horizontis.</title>
        <authorList>
            <person name="Poehlein A."/>
            <person name="Giebel H.A."/>
            <person name="Voget S."/>
            <person name="Brinkhoff T."/>
        </authorList>
    </citation>
    <scope>NUCLEOTIDE SEQUENCE [LARGE SCALE GENOMIC DNA]</scope>
    <source>
        <strain evidence="1 2">O3.65</strain>
    </source>
</reference>
<evidence type="ECO:0000313" key="1">
    <source>
        <dbReference type="EMBL" id="KUP95078.1"/>
    </source>
</evidence>
<gene>
    <name evidence="1" type="ORF">TRIHO_00360</name>
</gene>
<dbReference type="EMBL" id="LPUY01000005">
    <property type="protein sequence ID" value="KUP95078.1"/>
    <property type="molecule type" value="Genomic_DNA"/>
</dbReference>
<accession>A0A132C387</accession>
<proteinExistence type="predicted"/>
<protein>
    <submittedName>
        <fullName evidence="1">Uncharacterized protein</fullName>
    </submittedName>
</protein>
<name>A0A132C387_9RHOB</name>
<dbReference type="AlphaFoldDB" id="A0A132C387"/>
<dbReference type="Proteomes" id="UP000068382">
    <property type="component" value="Unassembled WGS sequence"/>
</dbReference>
<sequence>MRKCTYFYATPADFHALMDRVEAEENFVYVVHPDFESPDVLFYGQAREIPDLLHMFPGHFFHDVFLVPPGTQVQTSAYQNAKGMRYSLRPPEFSSAVVIQFAGAHPDGALIRSRFWAHGTAAEVLQLEATLFRHMRRSFRNIGGPKVGPAAYAQLLSGRRLTFDIQAPPEADLRAN</sequence>